<sequence length="100" mass="11357">VLTTYPDAWFFAILSRMKANCSSADFDEKSSLLSSSFFYDSYTTSTLEQLFRGCCYRFSVQHSHLQSCSIFVLMPFSKLRTFAHCSFTGINGGCLKQSQE</sequence>
<name>A0AAE1T662_9LAMI</name>
<reference evidence="1" key="1">
    <citation type="submission" date="2020-06" db="EMBL/GenBank/DDBJ databases">
        <authorList>
            <person name="Li T."/>
            <person name="Hu X."/>
            <person name="Zhang T."/>
            <person name="Song X."/>
            <person name="Zhang H."/>
            <person name="Dai N."/>
            <person name="Sheng W."/>
            <person name="Hou X."/>
            <person name="Wei L."/>
        </authorList>
    </citation>
    <scope>NUCLEOTIDE SEQUENCE</scope>
    <source>
        <strain evidence="1">K16</strain>
        <tissue evidence="1">Leaf</tissue>
    </source>
</reference>
<reference evidence="1" key="2">
    <citation type="journal article" date="2024" name="Plant">
        <title>Genomic evolution and insights into agronomic trait innovations of Sesamum species.</title>
        <authorList>
            <person name="Miao H."/>
            <person name="Wang L."/>
            <person name="Qu L."/>
            <person name="Liu H."/>
            <person name="Sun Y."/>
            <person name="Le M."/>
            <person name="Wang Q."/>
            <person name="Wei S."/>
            <person name="Zheng Y."/>
            <person name="Lin W."/>
            <person name="Duan Y."/>
            <person name="Cao H."/>
            <person name="Xiong S."/>
            <person name="Wang X."/>
            <person name="Wei L."/>
            <person name="Li C."/>
            <person name="Ma Q."/>
            <person name="Ju M."/>
            <person name="Zhao R."/>
            <person name="Li G."/>
            <person name="Mu C."/>
            <person name="Tian Q."/>
            <person name="Mei H."/>
            <person name="Zhang T."/>
            <person name="Gao T."/>
            <person name="Zhang H."/>
        </authorList>
    </citation>
    <scope>NUCLEOTIDE SEQUENCE</scope>
    <source>
        <strain evidence="1">K16</strain>
    </source>
</reference>
<dbReference type="Proteomes" id="UP001289374">
    <property type="component" value="Unassembled WGS sequence"/>
</dbReference>
<evidence type="ECO:0000313" key="2">
    <source>
        <dbReference type="Proteomes" id="UP001289374"/>
    </source>
</evidence>
<dbReference type="AlphaFoldDB" id="A0AAE1T662"/>
<protein>
    <submittedName>
        <fullName evidence="1">Uncharacterized protein</fullName>
    </submittedName>
</protein>
<comment type="caution">
    <text evidence="1">The sequence shown here is derived from an EMBL/GenBank/DDBJ whole genome shotgun (WGS) entry which is preliminary data.</text>
</comment>
<feature type="non-terminal residue" evidence="1">
    <location>
        <position position="100"/>
    </location>
</feature>
<evidence type="ECO:0000313" key="1">
    <source>
        <dbReference type="EMBL" id="KAK4382216.1"/>
    </source>
</evidence>
<accession>A0AAE1T662</accession>
<proteinExistence type="predicted"/>
<organism evidence="1 2">
    <name type="scientific">Sesamum angolense</name>
    <dbReference type="NCBI Taxonomy" id="2727404"/>
    <lineage>
        <taxon>Eukaryota</taxon>
        <taxon>Viridiplantae</taxon>
        <taxon>Streptophyta</taxon>
        <taxon>Embryophyta</taxon>
        <taxon>Tracheophyta</taxon>
        <taxon>Spermatophyta</taxon>
        <taxon>Magnoliopsida</taxon>
        <taxon>eudicotyledons</taxon>
        <taxon>Gunneridae</taxon>
        <taxon>Pentapetalae</taxon>
        <taxon>asterids</taxon>
        <taxon>lamiids</taxon>
        <taxon>Lamiales</taxon>
        <taxon>Pedaliaceae</taxon>
        <taxon>Sesamum</taxon>
    </lineage>
</organism>
<dbReference type="EMBL" id="JACGWL010000743">
    <property type="protein sequence ID" value="KAK4382216.1"/>
    <property type="molecule type" value="Genomic_DNA"/>
</dbReference>
<keyword evidence="2" id="KW-1185">Reference proteome</keyword>
<feature type="non-terminal residue" evidence="1">
    <location>
        <position position="1"/>
    </location>
</feature>
<gene>
    <name evidence="1" type="ORF">Sango_2893500</name>
</gene>